<reference evidence="3 4" key="1">
    <citation type="journal article" date="2020" name="Nature">
        <title>Bacterial chemolithoautotrophy via manganese oxidation.</title>
        <authorList>
            <person name="Yu H."/>
            <person name="Leadbetter J.R."/>
        </authorList>
    </citation>
    <scope>NUCLEOTIDE SEQUENCE [LARGE SCALE GENOMIC DNA]</scope>
    <source>
        <strain evidence="3 4">RBP-1</strain>
    </source>
</reference>
<feature type="region of interest" description="Disordered" evidence="1">
    <location>
        <begin position="67"/>
        <end position="100"/>
    </location>
</feature>
<protein>
    <recommendedName>
        <fullName evidence="5">DUF2782 domain-containing protein</fullName>
    </recommendedName>
</protein>
<keyword evidence="4" id="KW-1185">Reference proteome</keyword>
<comment type="caution">
    <text evidence="3">The sequence shown here is derived from an EMBL/GenBank/DDBJ whole genome shotgun (WGS) entry which is preliminary data.</text>
</comment>
<evidence type="ECO:0008006" key="5">
    <source>
        <dbReference type="Google" id="ProtNLM"/>
    </source>
</evidence>
<name>A0A7X6I6B0_9BURK</name>
<accession>A0A7X6I6B0</accession>
<feature type="chain" id="PRO_5031249649" description="DUF2782 domain-containing protein" evidence="2">
    <location>
        <begin position="23"/>
        <end position="112"/>
    </location>
</feature>
<sequence>MRARFLLLPAVSALTAATAALAQAPAAPLVQDSPALEGRRNQRVERIHVEDAAVSIDEVRYGGQTQSITVQPKANVPEYEIQPTDLGRSRPADHRDGMSSATGKRVWNVFKF</sequence>
<dbReference type="EMBL" id="VTOX01000002">
    <property type="protein sequence ID" value="NKE66055.1"/>
    <property type="molecule type" value="Genomic_DNA"/>
</dbReference>
<proteinExistence type="predicted"/>
<gene>
    <name evidence="3" type="ORF">RAMLITH_09505</name>
</gene>
<dbReference type="RefSeq" id="WP_168107124.1">
    <property type="nucleotide sequence ID" value="NZ_VTOX01000002.1"/>
</dbReference>
<keyword evidence="2" id="KW-0732">Signal</keyword>
<evidence type="ECO:0000313" key="4">
    <source>
        <dbReference type="Proteomes" id="UP000521868"/>
    </source>
</evidence>
<feature type="signal peptide" evidence="2">
    <location>
        <begin position="1"/>
        <end position="22"/>
    </location>
</feature>
<evidence type="ECO:0000313" key="3">
    <source>
        <dbReference type="EMBL" id="NKE66055.1"/>
    </source>
</evidence>
<organism evidence="3 4">
    <name type="scientific">Ramlibacter lithotrophicus</name>
    <dbReference type="NCBI Taxonomy" id="2606681"/>
    <lineage>
        <taxon>Bacteria</taxon>
        <taxon>Pseudomonadati</taxon>
        <taxon>Pseudomonadota</taxon>
        <taxon>Betaproteobacteria</taxon>
        <taxon>Burkholderiales</taxon>
        <taxon>Comamonadaceae</taxon>
        <taxon>Ramlibacter</taxon>
    </lineage>
</organism>
<evidence type="ECO:0000256" key="2">
    <source>
        <dbReference type="SAM" id="SignalP"/>
    </source>
</evidence>
<dbReference type="AlphaFoldDB" id="A0A7X6I6B0"/>
<evidence type="ECO:0000256" key="1">
    <source>
        <dbReference type="SAM" id="MobiDB-lite"/>
    </source>
</evidence>
<dbReference type="Proteomes" id="UP000521868">
    <property type="component" value="Unassembled WGS sequence"/>
</dbReference>
<feature type="compositionally biased region" description="Basic and acidic residues" evidence="1">
    <location>
        <begin position="87"/>
        <end position="97"/>
    </location>
</feature>